<accession>E4WS18</accession>
<evidence type="ECO:0000256" key="2">
    <source>
        <dbReference type="ARBA" id="ARBA00022741"/>
    </source>
</evidence>
<dbReference type="InterPro" id="IPR020635">
    <property type="entry name" value="Tyr_kinase_cat_dom"/>
</dbReference>
<dbReference type="SUPFAM" id="SSF56112">
    <property type="entry name" value="Protein kinase-like (PK-like)"/>
    <property type="match status" value="1"/>
</dbReference>
<dbReference type="Gene3D" id="3.30.505.10">
    <property type="entry name" value="SH2 domain"/>
    <property type="match status" value="1"/>
</dbReference>
<dbReference type="OrthoDB" id="346907at2759"/>
<dbReference type="PROSITE" id="PS00107">
    <property type="entry name" value="PROTEIN_KINASE_ATP"/>
    <property type="match status" value="1"/>
</dbReference>
<evidence type="ECO:0000313" key="14">
    <source>
        <dbReference type="EMBL" id="CBY33858.1"/>
    </source>
</evidence>
<keyword evidence="7" id="KW-0727">SH2 domain</keyword>
<dbReference type="AlphaFoldDB" id="E4WS18"/>
<keyword evidence="15" id="KW-1185">Reference proteome</keyword>
<evidence type="ECO:0000256" key="8">
    <source>
        <dbReference type="PROSITE-ProRule" id="PRU10141"/>
    </source>
</evidence>
<dbReference type="PROSITE" id="PS50001">
    <property type="entry name" value="SH2"/>
    <property type="match status" value="1"/>
</dbReference>
<dbReference type="InterPro" id="IPR011009">
    <property type="entry name" value="Kinase-like_dom_sf"/>
</dbReference>
<feature type="region of interest" description="Disordered" evidence="10">
    <location>
        <begin position="1"/>
        <end position="25"/>
    </location>
</feature>
<feature type="domain" description="SH2" evidence="11">
    <location>
        <begin position="80"/>
        <end position="173"/>
    </location>
</feature>
<dbReference type="PANTHER" id="PTHR24418">
    <property type="entry name" value="TYROSINE-PROTEIN KINASE"/>
    <property type="match status" value="1"/>
</dbReference>
<dbReference type="PROSITE" id="PS50011">
    <property type="entry name" value="PROTEIN_KINASE_DOM"/>
    <property type="match status" value="1"/>
</dbReference>
<dbReference type="EMBL" id="FN654454">
    <property type="protein sequence ID" value="CBY33858.1"/>
    <property type="molecule type" value="Genomic_DNA"/>
</dbReference>
<comment type="similarity">
    <text evidence="9">Belongs to the protein kinase superfamily. Tyr protein kinase family.</text>
</comment>
<evidence type="ECO:0000313" key="15">
    <source>
        <dbReference type="Proteomes" id="UP000001307"/>
    </source>
</evidence>
<keyword evidence="5 9" id="KW-0829">Tyrosine-protein kinase</keyword>
<dbReference type="GO" id="GO:0005524">
    <property type="term" value="F:ATP binding"/>
    <property type="evidence" value="ECO:0007669"/>
    <property type="project" value="UniProtKB-UniRule"/>
</dbReference>
<evidence type="ECO:0000256" key="4">
    <source>
        <dbReference type="ARBA" id="ARBA00022840"/>
    </source>
</evidence>
<evidence type="ECO:0000256" key="1">
    <source>
        <dbReference type="ARBA" id="ARBA00022679"/>
    </source>
</evidence>
<dbReference type="SMART" id="SM00252">
    <property type="entry name" value="SH2"/>
    <property type="match status" value="1"/>
</dbReference>
<dbReference type="InterPro" id="IPR036860">
    <property type="entry name" value="SH2_dom_sf"/>
</dbReference>
<keyword evidence="2 8" id="KW-0547">Nucleotide-binding</keyword>
<evidence type="ECO:0000256" key="3">
    <source>
        <dbReference type="ARBA" id="ARBA00022777"/>
    </source>
</evidence>
<dbReference type="InterPro" id="IPR000719">
    <property type="entry name" value="Prot_kinase_dom"/>
</dbReference>
<dbReference type="GO" id="GO:0004715">
    <property type="term" value="F:non-membrane spanning protein tyrosine kinase activity"/>
    <property type="evidence" value="ECO:0007669"/>
    <property type="project" value="UniProtKB-EC"/>
</dbReference>
<comment type="catalytic activity">
    <reaction evidence="6 9">
        <text>L-tyrosyl-[protein] + ATP = O-phospho-L-tyrosyl-[protein] + ADP + H(+)</text>
        <dbReference type="Rhea" id="RHEA:10596"/>
        <dbReference type="Rhea" id="RHEA-COMP:10136"/>
        <dbReference type="Rhea" id="RHEA-COMP:20101"/>
        <dbReference type="ChEBI" id="CHEBI:15378"/>
        <dbReference type="ChEBI" id="CHEBI:30616"/>
        <dbReference type="ChEBI" id="CHEBI:46858"/>
        <dbReference type="ChEBI" id="CHEBI:61978"/>
        <dbReference type="ChEBI" id="CHEBI:456216"/>
        <dbReference type="EC" id="2.7.10.2"/>
    </reaction>
</comment>
<dbReference type="Pfam" id="PF07714">
    <property type="entry name" value="PK_Tyr_Ser-Thr"/>
    <property type="match status" value="1"/>
</dbReference>
<dbReference type="InterPro" id="IPR050198">
    <property type="entry name" value="Non-receptor_tyrosine_kinases"/>
</dbReference>
<evidence type="ECO:0000256" key="5">
    <source>
        <dbReference type="ARBA" id="ARBA00023137"/>
    </source>
</evidence>
<dbReference type="Pfam" id="PF00017">
    <property type="entry name" value="SH2"/>
    <property type="match status" value="1"/>
</dbReference>
<protein>
    <recommendedName>
        <fullName evidence="9">Tyrosine-protein kinase</fullName>
        <ecNumber evidence="9">2.7.10.2</ecNumber>
    </recommendedName>
</protein>
<sequence>MNWGHSPRSGAISPRPKPTPPKRTTTLLQDYENHRLGKQDNAVQPLSPSKATPRLARVKSLNSPQKEEAGALDEQMINEITFQNISRDQAEEKLRPYQIGTYLLRTGGRKKKCTYALSLRTSSPKGFDHYRIETNADTYFIEPEFTFPDLKSLILRYQEEKQPVLAAEILYPLLTPENVQRSFSSALFSSDDFTLSEKIGQGEYGHVYSSICADPQRLHHRYSALKEIKLPLRHSKTGKIVPVRLREFSEIRLLPHLHSDKSAFHNIIQHYGIQYKPGEYIRIVIELMPGGSLLDALKTVGKSRIKTPDLLRYARQICSAMIYLKHFRILHRDIAARNVLLDETLANAKLGDFGLAVTISELEARSSTAEIETVLKKRVPVKWTAPECLEKGLYSFSSELWSFGITLWEMWSYGRVPYRKIYVEDVLEQIQRGVRCELPFSTDPSCLLPVHVHDLLQRNSLWSIDPSVRPIIDTPSFKKFPLILNFIKFFIFLFSSRTLLFSMIFYDLTNSLLLTVA</sequence>
<dbReference type="InterPro" id="IPR017441">
    <property type="entry name" value="Protein_kinase_ATP_BS"/>
</dbReference>
<keyword evidence="3 9" id="KW-0418">Kinase</keyword>
<dbReference type="InterPro" id="IPR001245">
    <property type="entry name" value="Ser-Thr/Tyr_kinase_cat_dom"/>
</dbReference>
<dbReference type="EC" id="2.7.10.2" evidence="9"/>
<dbReference type="SMART" id="SM00219">
    <property type="entry name" value="TyrKc"/>
    <property type="match status" value="1"/>
</dbReference>
<keyword evidence="4 8" id="KW-0067">ATP-binding</keyword>
<evidence type="ECO:0000259" key="11">
    <source>
        <dbReference type="PROSITE" id="PS50001"/>
    </source>
</evidence>
<dbReference type="EMBL" id="FN653015">
    <property type="protein sequence ID" value="CBY20550.1"/>
    <property type="molecule type" value="Genomic_DNA"/>
</dbReference>
<name>E4WS18_OIKDI</name>
<gene>
    <name evidence="13" type="ORF">GSOID_T00000549001</name>
    <name evidence="14" type="ORF">GSOID_T00021813001</name>
</gene>
<keyword evidence="1 9" id="KW-0808">Transferase</keyword>
<evidence type="ECO:0000256" key="6">
    <source>
        <dbReference type="ARBA" id="ARBA00051245"/>
    </source>
</evidence>
<dbReference type="InterPro" id="IPR000980">
    <property type="entry name" value="SH2"/>
</dbReference>
<organism evidence="13">
    <name type="scientific">Oikopleura dioica</name>
    <name type="common">Tunicate</name>
    <dbReference type="NCBI Taxonomy" id="34765"/>
    <lineage>
        <taxon>Eukaryota</taxon>
        <taxon>Metazoa</taxon>
        <taxon>Chordata</taxon>
        <taxon>Tunicata</taxon>
        <taxon>Appendicularia</taxon>
        <taxon>Copelata</taxon>
        <taxon>Oikopleuridae</taxon>
        <taxon>Oikopleura</taxon>
    </lineage>
</organism>
<evidence type="ECO:0000313" key="13">
    <source>
        <dbReference type="EMBL" id="CBY20550.1"/>
    </source>
</evidence>
<evidence type="ECO:0000256" key="9">
    <source>
        <dbReference type="RuleBase" id="RU362096"/>
    </source>
</evidence>
<dbReference type="InterPro" id="IPR008266">
    <property type="entry name" value="Tyr_kinase_AS"/>
</dbReference>
<proteinExistence type="inferred from homology"/>
<dbReference type="Proteomes" id="UP000011014">
    <property type="component" value="Unassembled WGS sequence"/>
</dbReference>
<evidence type="ECO:0000259" key="12">
    <source>
        <dbReference type="PROSITE" id="PS50011"/>
    </source>
</evidence>
<dbReference type="Gene3D" id="1.10.510.10">
    <property type="entry name" value="Transferase(Phosphotransferase) domain 1"/>
    <property type="match status" value="1"/>
</dbReference>
<dbReference type="PROSITE" id="PS00109">
    <property type="entry name" value="PROTEIN_KINASE_TYR"/>
    <property type="match status" value="1"/>
</dbReference>
<dbReference type="PRINTS" id="PR00109">
    <property type="entry name" value="TYRKINASE"/>
</dbReference>
<evidence type="ECO:0000256" key="7">
    <source>
        <dbReference type="PROSITE-ProRule" id="PRU00191"/>
    </source>
</evidence>
<evidence type="ECO:0000256" key="10">
    <source>
        <dbReference type="SAM" id="MobiDB-lite"/>
    </source>
</evidence>
<dbReference type="CDD" id="cd00173">
    <property type="entry name" value="SH2"/>
    <property type="match status" value="1"/>
</dbReference>
<feature type="domain" description="Protein kinase" evidence="12">
    <location>
        <begin position="193"/>
        <end position="483"/>
    </location>
</feature>
<reference evidence="13" key="1">
    <citation type="journal article" date="2010" name="Science">
        <title>Plasticity of animal genome architecture unmasked by rapid evolution of a pelagic tunicate.</title>
        <authorList>
            <person name="Denoeud F."/>
            <person name="Henriet S."/>
            <person name="Mungpakdee S."/>
            <person name="Aury J.M."/>
            <person name="Da Silva C."/>
            <person name="Brinkmann H."/>
            <person name="Mikhaleva J."/>
            <person name="Olsen L.C."/>
            <person name="Jubin C."/>
            <person name="Canestro C."/>
            <person name="Bouquet J.M."/>
            <person name="Danks G."/>
            <person name="Poulain J."/>
            <person name="Campsteijn C."/>
            <person name="Adamski M."/>
            <person name="Cross I."/>
            <person name="Yadetie F."/>
            <person name="Muffato M."/>
            <person name="Louis A."/>
            <person name="Butcher S."/>
            <person name="Tsagkogeorga G."/>
            <person name="Konrad A."/>
            <person name="Singh S."/>
            <person name="Jensen M.F."/>
            <person name="Cong E.H."/>
            <person name="Eikeseth-Otteraa H."/>
            <person name="Noel B."/>
            <person name="Anthouard V."/>
            <person name="Porcel B.M."/>
            <person name="Kachouri-Lafond R."/>
            <person name="Nishino A."/>
            <person name="Ugolini M."/>
            <person name="Chourrout P."/>
            <person name="Nishida H."/>
            <person name="Aasland R."/>
            <person name="Huzurbazar S."/>
            <person name="Westhof E."/>
            <person name="Delsuc F."/>
            <person name="Lehrach H."/>
            <person name="Reinhardt R."/>
            <person name="Weissenbach J."/>
            <person name="Roy S.W."/>
            <person name="Artiguenave F."/>
            <person name="Postlethwait J.H."/>
            <person name="Manak J.R."/>
            <person name="Thompson E.M."/>
            <person name="Jaillon O."/>
            <person name="Du Pasquier L."/>
            <person name="Boudinot P."/>
            <person name="Liberles D.A."/>
            <person name="Volff J.N."/>
            <person name="Philippe H."/>
            <person name="Lenhard B."/>
            <person name="Roest Crollius H."/>
            <person name="Wincker P."/>
            <person name="Chourrout D."/>
        </authorList>
    </citation>
    <scope>NUCLEOTIDE SEQUENCE [LARGE SCALE GENOMIC DNA]</scope>
</reference>
<dbReference type="SUPFAM" id="SSF55550">
    <property type="entry name" value="SH2 domain"/>
    <property type="match status" value="1"/>
</dbReference>
<feature type="binding site" evidence="8">
    <location>
        <position position="226"/>
    </location>
    <ligand>
        <name>ATP</name>
        <dbReference type="ChEBI" id="CHEBI:30616"/>
    </ligand>
</feature>
<dbReference type="Proteomes" id="UP000001307">
    <property type="component" value="Unassembled WGS sequence"/>
</dbReference>
<dbReference type="InParanoid" id="E4WS18"/>